<dbReference type="Gene3D" id="6.10.140.2220">
    <property type="match status" value="1"/>
</dbReference>
<dbReference type="STRING" id="337451.A0A3S3MV29"/>
<evidence type="ECO:0000313" key="1">
    <source>
        <dbReference type="EMBL" id="RWR75370.1"/>
    </source>
</evidence>
<dbReference type="AlphaFoldDB" id="A0A3S3MV29"/>
<organism evidence="1 2">
    <name type="scientific">Cinnamomum micranthum f. kanehirae</name>
    <dbReference type="NCBI Taxonomy" id="337451"/>
    <lineage>
        <taxon>Eukaryota</taxon>
        <taxon>Viridiplantae</taxon>
        <taxon>Streptophyta</taxon>
        <taxon>Embryophyta</taxon>
        <taxon>Tracheophyta</taxon>
        <taxon>Spermatophyta</taxon>
        <taxon>Magnoliopsida</taxon>
        <taxon>Magnoliidae</taxon>
        <taxon>Laurales</taxon>
        <taxon>Lauraceae</taxon>
        <taxon>Cinnamomum</taxon>
    </lineage>
</organism>
<dbReference type="Proteomes" id="UP000283530">
    <property type="component" value="Unassembled WGS sequence"/>
</dbReference>
<keyword evidence="1" id="KW-0378">Hydrolase</keyword>
<sequence length="101" mass="10642">MLASLDLSLVLQFVFTALALGCALLYAVKATASRYFVVDARFGGGGAGVADDDRMMPAGGGFAAADLRLVPKSEPEACFVCGSSAKKKCSRCKAVRYWQPE</sequence>
<keyword evidence="2" id="KW-1185">Reference proteome</keyword>
<name>A0A3S3MV29_9MAGN</name>
<proteinExistence type="predicted"/>
<gene>
    <name evidence="1" type="ORF">CKAN_00374700</name>
</gene>
<accession>A0A3S3MV29</accession>
<comment type="caution">
    <text evidence="1">The sequence shown here is derived from an EMBL/GenBank/DDBJ whole genome shotgun (WGS) entry which is preliminary data.</text>
</comment>
<dbReference type="EMBL" id="QPKB01000002">
    <property type="protein sequence ID" value="RWR75370.1"/>
    <property type="molecule type" value="Genomic_DNA"/>
</dbReference>
<evidence type="ECO:0000313" key="2">
    <source>
        <dbReference type="Proteomes" id="UP000283530"/>
    </source>
</evidence>
<dbReference type="GO" id="GO:0016787">
    <property type="term" value="F:hydrolase activity"/>
    <property type="evidence" value="ECO:0007669"/>
    <property type="project" value="UniProtKB-KW"/>
</dbReference>
<reference evidence="1 2" key="1">
    <citation type="journal article" date="2019" name="Nat. Plants">
        <title>Stout camphor tree genome fills gaps in understanding of flowering plant genome evolution.</title>
        <authorList>
            <person name="Chaw S.M."/>
            <person name="Liu Y.C."/>
            <person name="Wu Y.W."/>
            <person name="Wang H.Y."/>
            <person name="Lin C.I."/>
            <person name="Wu C.S."/>
            <person name="Ke H.M."/>
            <person name="Chang L.Y."/>
            <person name="Hsu C.Y."/>
            <person name="Yang H.T."/>
            <person name="Sudianto E."/>
            <person name="Hsu M.H."/>
            <person name="Wu K.P."/>
            <person name="Wang L.N."/>
            <person name="Leebens-Mack J.H."/>
            <person name="Tsai I.J."/>
        </authorList>
    </citation>
    <scope>NUCLEOTIDE SEQUENCE [LARGE SCALE GENOMIC DNA]</scope>
    <source>
        <strain evidence="2">cv. Chaw 1501</strain>
        <tissue evidence="1">Young leaves</tissue>
    </source>
</reference>
<protein>
    <submittedName>
        <fullName evidence="1">Ubiquitin carboxyl-terminal hydrolase 18-like protein</fullName>
    </submittedName>
</protein>